<dbReference type="GO" id="GO:0016787">
    <property type="term" value="F:hydrolase activity"/>
    <property type="evidence" value="ECO:0007669"/>
    <property type="project" value="InterPro"/>
</dbReference>
<sequence>MLKWQTKDQLTDLLCDLVQIPSITGSNEEKEIPSYIAGQLQTLSYFQEFPDHLQLHPTPDGRSFLTALVRSHSKSSDTIILVSHFDVVSVEDYAEWKPKAFDPRALTDLFLSQTDRLPEAVRRDLEESNWMFGRGVMDMKSGLALHMSVIEKACCGEFDGNLLLLMVPDEEVDSVGMRAAVPVMLDIADRFGLDFTLVVNSEPMCARHPDDRNQYIYKGSIGKVLPGFLCFGKETHVGQPFAGLNANYMASRVTCELELDISFCETVGSEVTPPPTNLIQRDLKTNYSVQTTHRAVTMFNLFLLEKSAEQLIEPLLGVAKRAAQKMEGVYRERANIVLDHHLQTVPELKIRVLTYKELQQYACHTYGIDKVDQVINASLSSAEDSDDRETTIALVDGLATLCHELAPMIVLFFAPPYYPAVTWKNDPFTERVADEITAYASVQHGIELIHQNFFPAISDLSYVGMPAQSMKHQAFADHMPLWEKGYSIPYKDLEHFAVPVLNLGPIGKDPHKWTERLDLDHAFVTLADLLPVCIKNIFSASNEMNDAKQLLPLDTKINP</sequence>
<organism evidence="1 2">
    <name type="scientific">Paenibacillus beijingensis</name>
    <dbReference type="NCBI Taxonomy" id="1126833"/>
    <lineage>
        <taxon>Bacteria</taxon>
        <taxon>Bacillati</taxon>
        <taxon>Bacillota</taxon>
        <taxon>Bacilli</taxon>
        <taxon>Bacillales</taxon>
        <taxon>Paenibacillaceae</taxon>
        <taxon>Paenibacillus</taxon>
    </lineage>
</organism>
<dbReference type="SUPFAM" id="SSF53187">
    <property type="entry name" value="Zn-dependent exopeptidases"/>
    <property type="match status" value="1"/>
</dbReference>
<dbReference type="EMBL" id="CP011058">
    <property type="protein sequence ID" value="AJY76818.1"/>
    <property type="molecule type" value="Genomic_DNA"/>
</dbReference>
<dbReference type="KEGG" id="pbj:VN24_22445"/>
<dbReference type="InterPro" id="IPR012166">
    <property type="entry name" value="Uncharacterised_RocB"/>
</dbReference>
<evidence type="ECO:0000313" key="2">
    <source>
        <dbReference type="Proteomes" id="UP000032633"/>
    </source>
</evidence>
<dbReference type="PATRIC" id="fig|1126833.4.peg.4932"/>
<dbReference type="HOGENOM" id="CLU_037632_0_0_9"/>
<dbReference type="AlphaFoldDB" id="A0A0D5NPH3"/>
<evidence type="ECO:0000313" key="1">
    <source>
        <dbReference type="EMBL" id="AJY76818.1"/>
    </source>
</evidence>
<gene>
    <name evidence="1" type="ORF">VN24_22445</name>
</gene>
<dbReference type="InterPro" id="IPR050072">
    <property type="entry name" value="Peptidase_M20A"/>
</dbReference>
<accession>A0A0D5NPH3</accession>
<name>A0A0D5NPH3_9BACL</name>
<dbReference type="OrthoDB" id="9792335at2"/>
<keyword evidence="2" id="KW-1185">Reference proteome</keyword>
<dbReference type="InterPro" id="IPR002933">
    <property type="entry name" value="Peptidase_M20"/>
</dbReference>
<reference evidence="2" key="2">
    <citation type="submission" date="2015-03" db="EMBL/GenBank/DDBJ databases">
        <title>Genome sequence of Paenibacillus beijingensis strain DSM 24997T.</title>
        <authorList>
            <person name="Kwak Y."/>
            <person name="Shin J.-H."/>
        </authorList>
    </citation>
    <scope>NUCLEOTIDE SEQUENCE [LARGE SCALE GENOMIC DNA]</scope>
    <source>
        <strain evidence="2">DSM 24997</strain>
    </source>
</reference>
<dbReference type="PANTHER" id="PTHR43808">
    <property type="entry name" value="ACETYLORNITHINE DEACETYLASE"/>
    <property type="match status" value="1"/>
</dbReference>
<reference evidence="1 2" key="1">
    <citation type="journal article" date="2015" name="J. Biotechnol.">
        <title>Complete genome sequence of Paenibacillus beijingensis 7188(T) (=DSM 24997(T)), a novel rhizobacterium from jujube garden soil.</title>
        <authorList>
            <person name="Kwak Y."/>
            <person name="Shin J.H."/>
        </authorList>
    </citation>
    <scope>NUCLEOTIDE SEQUENCE [LARGE SCALE GENOMIC DNA]</scope>
    <source>
        <strain evidence="1 2">DSM 24997</strain>
    </source>
</reference>
<dbReference type="Proteomes" id="UP000032633">
    <property type="component" value="Chromosome"/>
</dbReference>
<dbReference type="PANTHER" id="PTHR43808:SF27">
    <property type="entry name" value="PROTEIN ROCB"/>
    <property type="match status" value="1"/>
</dbReference>
<dbReference type="Pfam" id="PF01546">
    <property type="entry name" value="Peptidase_M20"/>
    <property type="match status" value="1"/>
</dbReference>
<dbReference type="Gene3D" id="3.40.630.10">
    <property type="entry name" value="Zn peptidases"/>
    <property type="match status" value="1"/>
</dbReference>
<protein>
    <recommendedName>
        <fullName evidence="3">Amino acid degradation protein</fullName>
    </recommendedName>
</protein>
<dbReference type="STRING" id="1126833.VN24_22445"/>
<dbReference type="RefSeq" id="WP_045672243.1">
    <property type="nucleotide sequence ID" value="NZ_CP011058.1"/>
</dbReference>
<evidence type="ECO:0008006" key="3">
    <source>
        <dbReference type="Google" id="ProtNLM"/>
    </source>
</evidence>
<dbReference type="PIRSF" id="PIRSF010386">
    <property type="entry name" value="RocB"/>
    <property type="match status" value="1"/>
</dbReference>
<proteinExistence type="predicted"/>